<keyword evidence="2" id="KW-1185">Reference proteome</keyword>
<accession>I2GCP8</accession>
<dbReference type="RefSeq" id="WP_009280258.1">
    <property type="nucleotide sequence ID" value="NZ_CAIT01000004.1"/>
</dbReference>
<gene>
    <name evidence="1" type="ORF">BN8_00614</name>
</gene>
<dbReference type="eggNOG" id="ENOG502ZUK4">
    <property type="taxonomic scope" value="Bacteria"/>
</dbReference>
<name>I2GCP8_9BACT</name>
<proteinExistence type="predicted"/>
<dbReference type="Proteomes" id="UP000009309">
    <property type="component" value="Unassembled WGS sequence"/>
</dbReference>
<comment type="caution">
    <text evidence="1">The sequence shown here is derived from an EMBL/GenBank/DDBJ whole genome shotgun (WGS) entry which is preliminary data.</text>
</comment>
<sequence length="266" mass="30363">MTSLFRLGCLFAFGSLFVSCSRFHTTSDLITLNKIYQIKPRQQLYALDRRGNVRAKQLIARGAQAALYEREDTLYADFLAETLPRPDQNPATLDRSDSLTTFFYHYNPKLKHIEEKSPWFRYQLTSFDVDLFTAPFKYRFGQAGQPGELTTSANLGVYAGIRYDVGRYQNIYFRQDRRSNIESFGFGFGTFISIDPVTVNEFSTAGRFTGEYEGLGINYGVLGLVGYKTVTVGLALGFENLADRNNRFWIYRQKPWLGVSLGVNLN</sequence>
<dbReference type="PROSITE" id="PS51257">
    <property type="entry name" value="PROKAR_LIPOPROTEIN"/>
    <property type="match status" value="1"/>
</dbReference>
<dbReference type="EMBL" id="CAIT01000004">
    <property type="protein sequence ID" value="CCH51672.1"/>
    <property type="molecule type" value="Genomic_DNA"/>
</dbReference>
<reference evidence="1 2" key="1">
    <citation type="journal article" date="2012" name="J. Bacteriol.">
        <title>Genome Sequence of the Filamentous Bacterium Fibrisoma limi BUZ 3T.</title>
        <authorList>
            <person name="Filippini M."/>
            <person name="Qi W."/>
            <person name="Jaenicke S."/>
            <person name="Goesmann A."/>
            <person name="Smits T.H."/>
            <person name="Bagheri H.C."/>
        </authorList>
    </citation>
    <scope>NUCLEOTIDE SEQUENCE [LARGE SCALE GENOMIC DNA]</scope>
    <source>
        <strain evidence="2">BUZ 3T</strain>
    </source>
</reference>
<dbReference type="STRING" id="1185876.BN8_00614"/>
<protein>
    <recommendedName>
        <fullName evidence="3">Lipoprotein</fullName>
    </recommendedName>
</protein>
<dbReference type="AlphaFoldDB" id="I2GCP8"/>
<organism evidence="1 2">
    <name type="scientific">Fibrisoma limi BUZ 3</name>
    <dbReference type="NCBI Taxonomy" id="1185876"/>
    <lineage>
        <taxon>Bacteria</taxon>
        <taxon>Pseudomonadati</taxon>
        <taxon>Bacteroidota</taxon>
        <taxon>Cytophagia</taxon>
        <taxon>Cytophagales</taxon>
        <taxon>Spirosomataceae</taxon>
        <taxon>Fibrisoma</taxon>
    </lineage>
</organism>
<evidence type="ECO:0000313" key="1">
    <source>
        <dbReference type="EMBL" id="CCH51672.1"/>
    </source>
</evidence>
<evidence type="ECO:0008006" key="3">
    <source>
        <dbReference type="Google" id="ProtNLM"/>
    </source>
</evidence>
<dbReference type="OrthoDB" id="836926at2"/>
<evidence type="ECO:0000313" key="2">
    <source>
        <dbReference type="Proteomes" id="UP000009309"/>
    </source>
</evidence>